<protein>
    <submittedName>
        <fullName evidence="1">Uncharacterized protein</fullName>
    </submittedName>
</protein>
<evidence type="ECO:0000313" key="1">
    <source>
        <dbReference type="EMBL" id="CAL5136323.1"/>
    </source>
</evidence>
<accession>A0AAV2TIP1</accession>
<dbReference type="EMBL" id="CAXLJL010000301">
    <property type="protein sequence ID" value="CAL5136323.1"/>
    <property type="molecule type" value="Genomic_DNA"/>
</dbReference>
<organism evidence="1 2">
    <name type="scientific">Calicophoron daubneyi</name>
    <name type="common">Rumen fluke</name>
    <name type="synonym">Paramphistomum daubneyi</name>
    <dbReference type="NCBI Taxonomy" id="300641"/>
    <lineage>
        <taxon>Eukaryota</taxon>
        <taxon>Metazoa</taxon>
        <taxon>Spiralia</taxon>
        <taxon>Lophotrochozoa</taxon>
        <taxon>Platyhelminthes</taxon>
        <taxon>Trematoda</taxon>
        <taxon>Digenea</taxon>
        <taxon>Plagiorchiida</taxon>
        <taxon>Pronocephalata</taxon>
        <taxon>Paramphistomoidea</taxon>
        <taxon>Paramphistomidae</taxon>
        <taxon>Calicophoron</taxon>
    </lineage>
</organism>
<sequence>MPSVMKTTNDRNLSKVLGSLEREQQNSARRLGTLEMKIRSDLERMHFQSYVNAAAKCASHPHEHQLVRSRTLIDESKPFRKRGTLTARPNPSVRFEVAQKIKPKNEVRIYSRAQSTKAGASNSGKVVDKLEKIAWGNLGDGGTTHATRFKAKTLGFVDPEFAFSTALIAQAAGLQIPEKYQSQPKNVSTKEELRLAHIVRYLSIILVNWVFLSSNFSLKSTVSQI</sequence>
<name>A0AAV2TIP1_CALDB</name>
<dbReference type="AlphaFoldDB" id="A0AAV2TIP1"/>
<gene>
    <name evidence="1" type="ORF">CDAUBV1_LOCUS10384</name>
</gene>
<proteinExistence type="predicted"/>
<reference evidence="1" key="1">
    <citation type="submission" date="2024-06" db="EMBL/GenBank/DDBJ databases">
        <authorList>
            <person name="Liu X."/>
            <person name="Lenzi L."/>
            <person name="Haldenby T S."/>
            <person name="Uol C."/>
        </authorList>
    </citation>
    <scope>NUCLEOTIDE SEQUENCE</scope>
</reference>
<dbReference type="Proteomes" id="UP001497525">
    <property type="component" value="Unassembled WGS sequence"/>
</dbReference>
<comment type="caution">
    <text evidence="1">The sequence shown here is derived from an EMBL/GenBank/DDBJ whole genome shotgun (WGS) entry which is preliminary data.</text>
</comment>
<evidence type="ECO:0000313" key="2">
    <source>
        <dbReference type="Proteomes" id="UP001497525"/>
    </source>
</evidence>